<gene>
    <name evidence="1" type="ORF">SLEP1_g6061</name>
</gene>
<evidence type="ECO:0000313" key="1">
    <source>
        <dbReference type="EMBL" id="GKU92317.1"/>
    </source>
</evidence>
<keyword evidence="2" id="KW-1185">Reference proteome</keyword>
<comment type="caution">
    <text evidence="1">The sequence shown here is derived from an EMBL/GenBank/DDBJ whole genome shotgun (WGS) entry which is preliminary data.</text>
</comment>
<dbReference type="EMBL" id="BPVZ01000006">
    <property type="protein sequence ID" value="GKU92317.1"/>
    <property type="molecule type" value="Genomic_DNA"/>
</dbReference>
<proteinExistence type="predicted"/>
<protein>
    <submittedName>
        <fullName evidence="1">Uncharacterized protein</fullName>
    </submittedName>
</protein>
<sequence length="106" mass="11714">MLAAFTDRELLVLDPEGRVQEAEGTWVLMDFLVSHGDEVINDIEAILGTVSSSSPLLYSPLSMVLSSWFNTQFGPSSSTPKSSASLDSLFSRPKKSISYHINRYSR</sequence>
<reference evidence="1 2" key="1">
    <citation type="journal article" date="2021" name="Commun. Biol.">
        <title>The genome of Shorea leprosula (Dipterocarpaceae) highlights the ecological relevance of drought in aseasonal tropical rainforests.</title>
        <authorList>
            <person name="Ng K.K.S."/>
            <person name="Kobayashi M.J."/>
            <person name="Fawcett J.A."/>
            <person name="Hatakeyama M."/>
            <person name="Paape T."/>
            <person name="Ng C.H."/>
            <person name="Ang C.C."/>
            <person name="Tnah L.H."/>
            <person name="Lee C.T."/>
            <person name="Nishiyama T."/>
            <person name="Sese J."/>
            <person name="O'Brien M.J."/>
            <person name="Copetti D."/>
            <person name="Mohd Noor M.I."/>
            <person name="Ong R.C."/>
            <person name="Putra M."/>
            <person name="Sireger I.Z."/>
            <person name="Indrioko S."/>
            <person name="Kosugi Y."/>
            <person name="Izuno A."/>
            <person name="Isagi Y."/>
            <person name="Lee S.L."/>
            <person name="Shimizu K.K."/>
        </authorList>
    </citation>
    <scope>NUCLEOTIDE SEQUENCE [LARGE SCALE GENOMIC DNA]</scope>
    <source>
        <strain evidence="1">214</strain>
    </source>
</reference>
<name>A0AAV5HTZ5_9ROSI</name>
<accession>A0AAV5HTZ5</accession>
<organism evidence="1 2">
    <name type="scientific">Rubroshorea leprosula</name>
    <dbReference type="NCBI Taxonomy" id="152421"/>
    <lineage>
        <taxon>Eukaryota</taxon>
        <taxon>Viridiplantae</taxon>
        <taxon>Streptophyta</taxon>
        <taxon>Embryophyta</taxon>
        <taxon>Tracheophyta</taxon>
        <taxon>Spermatophyta</taxon>
        <taxon>Magnoliopsida</taxon>
        <taxon>eudicotyledons</taxon>
        <taxon>Gunneridae</taxon>
        <taxon>Pentapetalae</taxon>
        <taxon>rosids</taxon>
        <taxon>malvids</taxon>
        <taxon>Malvales</taxon>
        <taxon>Dipterocarpaceae</taxon>
        <taxon>Rubroshorea</taxon>
    </lineage>
</organism>
<feature type="non-terminal residue" evidence="1">
    <location>
        <position position="106"/>
    </location>
</feature>
<dbReference type="Proteomes" id="UP001054252">
    <property type="component" value="Unassembled WGS sequence"/>
</dbReference>
<dbReference type="AlphaFoldDB" id="A0AAV5HTZ5"/>
<evidence type="ECO:0000313" key="2">
    <source>
        <dbReference type="Proteomes" id="UP001054252"/>
    </source>
</evidence>